<dbReference type="EMBL" id="MWPH01000006">
    <property type="protein sequence ID" value="OVE82847.1"/>
    <property type="molecule type" value="Genomic_DNA"/>
</dbReference>
<evidence type="ECO:0000313" key="10">
    <source>
        <dbReference type="EMBL" id="OVE82847.1"/>
    </source>
</evidence>
<dbReference type="GO" id="GO:0015833">
    <property type="term" value="P:peptide transport"/>
    <property type="evidence" value="ECO:0007669"/>
    <property type="project" value="InterPro"/>
</dbReference>
<dbReference type="Pfam" id="PF00005">
    <property type="entry name" value="ABC_tran"/>
    <property type="match status" value="1"/>
</dbReference>
<evidence type="ECO:0000259" key="9">
    <source>
        <dbReference type="PROSITE" id="PS50893"/>
    </source>
</evidence>
<dbReference type="Proteomes" id="UP000196084">
    <property type="component" value="Unassembled WGS sequence"/>
</dbReference>
<dbReference type="InterPro" id="IPR003439">
    <property type="entry name" value="ABC_transporter-like_ATP-bd"/>
</dbReference>
<accession>A0A202E3Q2</accession>
<dbReference type="Pfam" id="PF08352">
    <property type="entry name" value="oligo_HPY"/>
    <property type="match status" value="1"/>
</dbReference>
<organism evidence="10 11">
    <name type="scientific">Natronolimnobius baerhuensis</name>
    <dbReference type="NCBI Taxonomy" id="253108"/>
    <lineage>
        <taxon>Archaea</taxon>
        <taxon>Methanobacteriati</taxon>
        <taxon>Methanobacteriota</taxon>
        <taxon>Stenosarchaea group</taxon>
        <taxon>Halobacteria</taxon>
        <taxon>Halobacteriales</taxon>
        <taxon>Natrialbaceae</taxon>
        <taxon>Natronolimnobius</taxon>
    </lineage>
</organism>
<dbReference type="Gene3D" id="3.40.50.300">
    <property type="entry name" value="P-loop containing nucleotide triphosphate hydrolases"/>
    <property type="match status" value="1"/>
</dbReference>
<keyword evidence="4" id="KW-0997">Cell inner membrane</keyword>
<evidence type="ECO:0000256" key="4">
    <source>
        <dbReference type="ARBA" id="ARBA00022519"/>
    </source>
</evidence>
<dbReference type="InterPro" id="IPR003593">
    <property type="entry name" value="AAA+_ATPase"/>
</dbReference>
<name>A0A202E3Q2_9EURY</name>
<dbReference type="RefSeq" id="WP_087715661.1">
    <property type="nucleotide sequence ID" value="NZ_MWPH01000006.1"/>
</dbReference>
<comment type="caution">
    <text evidence="10">The sequence shown here is derived from an EMBL/GenBank/DDBJ whole genome shotgun (WGS) entry which is preliminary data.</text>
</comment>
<protein>
    <recommendedName>
        <fullName evidence="9">ABC transporter domain-containing protein</fullName>
    </recommendedName>
</protein>
<dbReference type="CDD" id="cd03257">
    <property type="entry name" value="ABC_NikE_OppD_transporters"/>
    <property type="match status" value="1"/>
</dbReference>
<dbReference type="GO" id="GO:0005524">
    <property type="term" value="F:ATP binding"/>
    <property type="evidence" value="ECO:0007669"/>
    <property type="project" value="UniProtKB-KW"/>
</dbReference>
<keyword evidence="6" id="KW-0067">ATP-binding</keyword>
<gene>
    <name evidence="10" type="ORF">B2G88_18855</name>
</gene>
<sequence>MSLLEVTDLHTRFDTSEGTVHAVDGVDLNIEAGDIVGLVGESGSGKSVTARSIMRLINSPGEIADGEITFNETDILAADKSELRSIRGNRISMIFQDPQDAFNPTQTIGRQLHDVLRTHESGSVHPLMRILGRDHSSAYRERVVEALDRVGIPSPETRYDEYPHQFSGGMLQRAMIAMAVLCEPELILADEPTTALDVTVESRILLMFRELVDDLGISVLWITHDLSIVSELCDRVVVMYAGKIMEEGPTEDLLENPQHPYTRALLESVPRYDMPEKELFAIDGSIPSPHNMPQGCRFADRCPEAHERCYDDHPPMYERQETHAACYLLDDTNSKRPEPGVEE</sequence>
<dbReference type="AlphaFoldDB" id="A0A202E3Q2"/>
<dbReference type="SUPFAM" id="SSF52540">
    <property type="entry name" value="P-loop containing nucleoside triphosphate hydrolases"/>
    <property type="match status" value="1"/>
</dbReference>
<dbReference type="PANTHER" id="PTHR43297">
    <property type="entry name" value="OLIGOPEPTIDE TRANSPORT ATP-BINDING PROTEIN APPD"/>
    <property type="match status" value="1"/>
</dbReference>
<evidence type="ECO:0000256" key="2">
    <source>
        <dbReference type="ARBA" id="ARBA00022448"/>
    </source>
</evidence>
<dbReference type="PANTHER" id="PTHR43297:SF14">
    <property type="entry name" value="ATPASE AAA-TYPE CORE DOMAIN-CONTAINING PROTEIN"/>
    <property type="match status" value="1"/>
</dbReference>
<evidence type="ECO:0000256" key="3">
    <source>
        <dbReference type="ARBA" id="ARBA00022475"/>
    </source>
</evidence>
<dbReference type="InterPro" id="IPR027417">
    <property type="entry name" value="P-loop_NTPase"/>
</dbReference>
<evidence type="ECO:0000256" key="6">
    <source>
        <dbReference type="ARBA" id="ARBA00022840"/>
    </source>
</evidence>
<keyword evidence="5" id="KW-0547">Nucleotide-binding</keyword>
<dbReference type="GO" id="GO:0016887">
    <property type="term" value="F:ATP hydrolysis activity"/>
    <property type="evidence" value="ECO:0007669"/>
    <property type="project" value="InterPro"/>
</dbReference>
<dbReference type="PROSITE" id="PS00211">
    <property type="entry name" value="ABC_TRANSPORTER_1"/>
    <property type="match status" value="1"/>
</dbReference>
<dbReference type="InterPro" id="IPR017871">
    <property type="entry name" value="ABC_transporter-like_CS"/>
</dbReference>
<comment type="subcellular location">
    <subcellularLocation>
        <location evidence="1">Cell membrane</location>
        <topology evidence="1">Peripheral membrane protein</topology>
    </subcellularLocation>
</comment>
<dbReference type="PROSITE" id="PS50893">
    <property type="entry name" value="ABC_TRANSPORTER_2"/>
    <property type="match status" value="1"/>
</dbReference>
<dbReference type="GO" id="GO:0005886">
    <property type="term" value="C:plasma membrane"/>
    <property type="evidence" value="ECO:0007669"/>
    <property type="project" value="UniProtKB-SubCell"/>
</dbReference>
<dbReference type="InterPro" id="IPR013563">
    <property type="entry name" value="Oligopep_ABC_C"/>
</dbReference>
<keyword evidence="7" id="KW-1278">Translocase</keyword>
<feature type="domain" description="ABC transporter" evidence="9">
    <location>
        <begin position="4"/>
        <end position="266"/>
    </location>
</feature>
<keyword evidence="2" id="KW-0813">Transport</keyword>
<dbReference type="InterPro" id="IPR050388">
    <property type="entry name" value="ABC_Ni/Peptide_Import"/>
</dbReference>
<keyword evidence="11" id="KW-1185">Reference proteome</keyword>
<evidence type="ECO:0000256" key="7">
    <source>
        <dbReference type="ARBA" id="ARBA00022967"/>
    </source>
</evidence>
<keyword evidence="3" id="KW-1003">Cell membrane</keyword>
<evidence type="ECO:0000313" key="11">
    <source>
        <dbReference type="Proteomes" id="UP000196084"/>
    </source>
</evidence>
<keyword evidence="8" id="KW-0472">Membrane</keyword>
<dbReference type="FunFam" id="3.40.50.300:FF:000016">
    <property type="entry name" value="Oligopeptide ABC transporter ATP-binding component"/>
    <property type="match status" value="1"/>
</dbReference>
<dbReference type="NCBIfam" id="TIGR01727">
    <property type="entry name" value="oligo_HPY"/>
    <property type="match status" value="1"/>
</dbReference>
<evidence type="ECO:0000256" key="5">
    <source>
        <dbReference type="ARBA" id="ARBA00022741"/>
    </source>
</evidence>
<evidence type="ECO:0000256" key="1">
    <source>
        <dbReference type="ARBA" id="ARBA00004202"/>
    </source>
</evidence>
<evidence type="ECO:0000256" key="8">
    <source>
        <dbReference type="ARBA" id="ARBA00023136"/>
    </source>
</evidence>
<dbReference type="SMART" id="SM00382">
    <property type="entry name" value="AAA"/>
    <property type="match status" value="1"/>
</dbReference>
<reference evidence="10 11" key="1">
    <citation type="submission" date="2017-02" db="EMBL/GenBank/DDBJ databases">
        <title>Natronthermophilus aegyptiacus gen. nov.,sp. nov., an aerobic, extremely halophilic alkalithermophilic archaeon isolated from the athalassohaline Wadi An Natrun, Egypt.</title>
        <authorList>
            <person name="Zhao B."/>
        </authorList>
    </citation>
    <scope>NUCLEOTIDE SEQUENCE [LARGE SCALE GENOMIC DNA]</scope>
    <source>
        <strain evidence="10 11">CGMCC 1.3597</strain>
    </source>
</reference>
<proteinExistence type="predicted"/>